<dbReference type="EMBL" id="PVWO01000309">
    <property type="protein sequence ID" value="PSB53052.1"/>
    <property type="molecule type" value="Genomic_DNA"/>
</dbReference>
<feature type="domain" description="HTH araC/xylS-type" evidence="4">
    <location>
        <begin position="187"/>
        <end position="285"/>
    </location>
</feature>
<evidence type="ECO:0000256" key="3">
    <source>
        <dbReference type="ARBA" id="ARBA00023163"/>
    </source>
</evidence>
<proteinExistence type="predicted"/>
<keyword evidence="2" id="KW-0238">DNA-binding</keyword>
<dbReference type="PROSITE" id="PS00041">
    <property type="entry name" value="HTH_ARAC_FAMILY_1"/>
    <property type="match status" value="1"/>
</dbReference>
<evidence type="ECO:0000259" key="4">
    <source>
        <dbReference type="PROSITE" id="PS01124"/>
    </source>
</evidence>
<dbReference type="SMART" id="SM00342">
    <property type="entry name" value="HTH_ARAC"/>
    <property type="match status" value="1"/>
</dbReference>
<dbReference type="OrthoDB" id="516605at2"/>
<dbReference type="InterPro" id="IPR018062">
    <property type="entry name" value="HTH_AraC-typ_CS"/>
</dbReference>
<keyword evidence="6" id="KW-1185">Reference proteome</keyword>
<dbReference type="Pfam" id="PF12833">
    <property type="entry name" value="HTH_18"/>
    <property type="match status" value="1"/>
</dbReference>
<dbReference type="Proteomes" id="UP000238937">
    <property type="component" value="Unassembled WGS sequence"/>
</dbReference>
<dbReference type="PROSITE" id="PS01124">
    <property type="entry name" value="HTH_ARAC_FAMILY_2"/>
    <property type="match status" value="1"/>
</dbReference>
<keyword evidence="3" id="KW-0804">Transcription</keyword>
<sequence>MFDLNNLSSVLPQPPLLSSQNAGWEDIQLALFRQPPHETPQYRSPYHTICINWGSGVTLEQSIEGADAAARSTCGDMSFYNANRSQVFRWDRETEFLQLYIEPNFFHQIATELQLTCDLAEVELLVRSDKLVLQIADSLKNSLADGGGCKLYAAAMARSLAIHVLNRYRHPSTNITQTPGLSTRQIQQVTEYIRDRLSSDLSLAELAACISLSPYHFARLFKQTTKMTPHQYVIDRRVELASKLLSKKELSIAEVALCCGFAHQGHLSKHFKRSTGITPKTYRDNF</sequence>
<dbReference type="InterPro" id="IPR018060">
    <property type="entry name" value="HTH_AraC"/>
</dbReference>
<dbReference type="GO" id="GO:0043565">
    <property type="term" value="F:sequence-specific DNA binding"/>
    <property type="evidence" value="ECO:0007669"/>
    <property type="project" value="InterPro"/>
</dbReference>
<accession>A0A2T1G730</accession>
<evidence type="ECO:0000313" key="5">
    <source>
        <dbReference type="EMBL" id="PSB53052.1"/>
    </source>
</evidence>
<dbReference type="Gene3D" id="1.10.10.60">
    <property type="entry name" value="Homeodomain-like"/>
    <property type="match status" value="2"/>
</dbReference>
<dbReference type="PANTHER" id="PTHR46796">
    <property type="entry name" value="HTH-TYPE TRANSCRIPTIONAL ACTIVATOR RHAS-RELATED"/>
    <property type="match status" value="1"/>
</dbReference>
<evidence type="ECO:0000256" key="2">
    <source>
        <dbReference type="ARBA" id="ARBA00023125"/>
    </source>
</evidence>
<evidence type="ECO:0000313" key="6">
    <source>
        <dbReference type="Proteomes" id="UP000238937"/>
    </source>
</evidence>
<protein>
    <submittedName>
        <fullName evidence="5">AraC family transcriptional regulator</fullName>
    </submittedName>
</protein>
<dbReference type="PANTHER" id="PTHR46796:SF6">
    <property type="entry name" value="ARAC SUBFAMILY"/>
    <property type="match status" value="1"/>
</dbReference>
<comment type="caution">
    <text evidence="5">The sequence shown here is derived from an EMBL/GenBank/DDBJ whole genome shotgun (WGS) entry which is preliminary data.</text>
</comment>
<dbReference type="AlphaFoldDB" id="A0A2T1G730"/>
<dbReference type="GO" id="GO:0003700">
    <property type="term" value="F:DNA-binding transcription factor activity"/>
    <property type="evidence" value="ECO:0007669"/>
    <property type="project" value="InterPro"/>
</dbReference>
<reference evidence="5 6" key="1">
    <citation type="submission" date="2018-03" db="EMBL/GenBank/DDBJ databases">
        <title>The ancient ancestry and fast evolution of plastids.</title>
        <authorList>
            <person name="Moore K.R."/>
            <person name="Magnabosco C."/>
            <person name="Momper L."/>
            <person name="Gold D.A."/>
            <person name="Bosak T."/>
            <person name="Fournier G.P."/>
        </authorList>
    </citation>
    <scope>NUCLEOTIDE SEQUENCE [LARGE SCALE GENOMIC DNA]</scope>
    <source>
        <strain evidence="5 6">CCALA 037</strain>
    </source>
</reference>
<organism evidence="5 6">
    <name type="scientific">Chamaesiphon polymorphus CCALA 037</name>
    <dbReference type="NCBI Taxonomy" id="2107692"/>
    <lineage>
        <taxon>Bacteria</taxon>
        <taxon>Bacillati</taxon>
        <taxon>Cyanobacteriota</taxon>
        <taxon>Cyanophyceae</taxon>
        <taxon>Gomontiellales</taxon>
        <taxon>Chamaesiphonaceae</taxon>
        <taxon>Chamaesiphon</taxon>
    </lineage>
</organism>
<dbReference type="RefSeq" id="WP_106308840.1">
    <property type="nucleotide sequence ID" value="NZ_PVWO01000309.1"/>
</dbReference>
<evidence type="ECO:0000256" key="1">
    <source>
        <dbReference type="ARBA" id="ARBA00023015"/>
    </source>
</evidence>
<dbReference type="InterPro" id="IPR009057">
    <property type="entry name" value="Homeodomain-like_sf"/>
</dbReference>
<dbReference type="SUPFAM" id="SSF46689">
    <property type="entry name" value="Homeodomain-like"/>
    <property type="match status" value="2"/>
</dbReference>
<keyword evidence="1" id="KW-0805">Transcription regulation</keyword>
<name>A0A2T1G730_9CYAN</name>
<gene>
    <name evidence="5" type="ORF">C7B77_19905</name>
</gene>
<dbReference type="InterPro" id="IPR050204">
    <property type="entry name" value="AraC_XylS_family_regulators"/>
</dbReference>